<dbReference type="EMBL" id="JACHEO010000002">
    <property type="protein sequence ID" value="MBB5346826.1"/>
    <property type="molecule type" value="Genomic_DNA"/>
</dbReference>
<dbReference type="PROSITE" id="PS51257">
    <property type="entry name" value="PROKAR_LIPOPROTEIN"/>
    <property type="match status" value="1"/>
</dbReference>
<evidence type="ECO:0008006" key="3">
    <source>
        <dbReference type="Google" id="ProtNLM"/>
    </source>
</evidence>
<organism evidence="1 2">
    <name type="scientific">Desulfoprunum benzoelyticum</name>
    <dbReference type="NCBI Taxonomy" id="1506996"/>
    <lineage>
        <taxon>Bacteria</taxon>
        <taxon>Pseudomonadati</taxon>
        <taxon>Thermodesulfobacteriota</taxon>
        <taxon>Desulfobulbia</taxon>
        <taxon>Desulfobulbales</taxon>
        <taxon>Desulfobulbaceae</taxon>
        <taxon>Desulfoprunum</taxon>
    </lineage>
</organism>
<keyword evidence="2" id="KW-1185">Reference proteome</keyword>
<name>A0A840UPQ6_9BACT</name>
<evidence type="ECO:0000313" key="1">
    <source>
        <dbReference type="EMBL" id="MBB5346826.1"/>
    </source>
</evidence>
<dbReference type="RefSeq" id="WP_183348057.1">
    <property type="nucleotide sequence ID" value="NZ_JACHEO010000002.1"/>
</dbReference>
<evidence type="ECO:0000313" key="2">
    <source>
        <dbReference type="Proteomes" id="UP000539642"/>
    </source>
</evidence>
<comment type="caution">
    <text evidence="1">The sequence shown here is derived from an EMBL/GenBank/DDBJ whole genome shotgun (WGS) entry which is preliminary data.</text>
</comment>
<dbReference type="AlphaFoldDB" id="A0A840UPQ6"/>
<protein>
    <recommendedName>
        <fullName evidence="3">Lipoprotein</fullName>
    </recommendedName>
</protein>
<gene>
    <name evidence="1" type="ORF">HNQ81_000536</name>
</gene>
<proteinExistence type="predicted"/>
<reference evidence="1 2" key="1">
    <citation type="submission" date="2020-08" db="EMBL/GenBank/DDBJ databases">
        <title>Genomic Encyclopedia of Type Strains, Phase IV (KMG-IV): sequencing the most valuable type-strain genomes for metagenomic binning, comparative biology and taxonomic classification.</title>
        <authorList>
            <person name="Goeker M."/>
        </authorList>
    </citation>
    <scope>NUCLEOTIDE SEQUENCE [LARGE SCALE GENOMIC DNA]</scope>
    <source>
        <strain evidence="1 2">DSM 28570</strain>
    </source>
</reference>
<accession>A0A840UPQ6</accession>
<sequence length="128" mass="14529">MRTTTLFPVPGLLTCLLLSLLLLLGGCSSRGYINLKIHSEPEGSFLVYKIDKLRADRPAPWIYLGQTPFAGVSLIEGDEMDSGDRVSFKVMRNGYLDQVKEWNGQQFLDEYDEQGVIFWTPRLIKSNQ</sequence>
<dbReference type="Proteomes" id="UP000539642">
    <property type="component" value="Unassembled WGS sequence"/>
</dbReference>